<feature type="compositionally biased region" description="Polar residues" evidence="1">
    <location>
        <begin position="270"/>
        <end position="284"/>
    </location>
</feature>
<dbReference type="AlphaFoldDB" id="A0AAN6ZA93"/>
<reference evidence="3" key="2">
    <citation type="submission" date="2023-05" db="EMBL/GenBank/DDBJ databases">
        <authorList>
            <consortium name="Lawrence Berkeley National Laboratory"/>
            <person name="Steindorff A."/>
            <person name="Hensen N."/>
            <person name="Bonometti L."/>
            <person name="Westerberg I."/>
            <person name="Brannstrom I.O."/>
            <person name="Guillou S."/>
            <person name="Cros-Aarteil S."/>
            <person name="Calhoun S."/>
            <person name="Haridas S."/>
            <person name="Kuo A."/>
            <person name="Mondo S."/>
            <person name="Pangilinan J."/>
            <person name="Riley R."/>
            <person name="Labutti K."/>
            <person name="Andreopoulos B."/>
            <person name="Lipzen A."/>
            <person name="Chen C."/>
            <person name="Yanf M."/>
            <person name="Daum C."/>
            <person name="Ng V."/>
            <person name="Clum A."/>
            <person name="Ohm R."/>
            <person name="Martin F."/>
            <person name="Silar P."/>
            <person name="Natvig D."/>
            <person name="Lalanne C."/>
            <person name="Gautier V."/>
            <person name="Ament-Velasquez S.L."/>
            <person name="Kruys A."/>
            <person name="Hutchinson M.I."/>
            <person name="Powell A.J."/>
            <person name="Barry K."/>
            <person name="Miller A.N."/>
            <person name="Grigoriev I.V."/>
            <person name="Debuchy R."/>
            <person name="Gladieux P."/>
            <person name="Thoren M.H."/>
            <person name="Johannesson H."/>
        </authorList>
    </citation>
    <scope>NUCLEOTIDE SEQUENCE</scope>
    <source>
        <strain evidence="3">CBS 123565</strain>
    </source>
</reference>
<feature type="region of interest" description="Disordered" evidence="1">
    <location>
        <begin position="217"/>
        <end position="253"/>
    </location>
</feature>
<feature type="region of interest" description="Disordered" evidence="1">
    <location>
        <begin position="359"/>
        <end position="382"/>
    </location>
</feature>
<keyword evidence="4" id="KW-1185">Reference proteome</keyword>
<evidence type="ECO:0000256" key="1">
    <source>
        <dbReference type="SAM" id="MobiDB-lite"/>
    </source>
</evidence>
<feature type="compositionally biased region" description="Gly residues" evidence="1">
    <location>
        <begin position="485"/>
        <end position="495"/>
    </location>
</feature>
<sequence length="704" mass="76399">MNQHEIQRLKAELGRNEREKRELEKRLSKAQRMLTQLQDTSRPMKRSKTTHAAGSSTTPLMMRSSSSIPSRGSNLNPFVAKASYHVSPPAPMGNTAQAAGPGLLSGYFNQAQFQLPMNAFMEDLPVQPQLGDVGREMNIADFLLMRGEDKFQATSPITIPPATLLSPHEPEQYHSSSIPSACGSMTSGPTSGTAPMSRCESTLNDDASISNQFSEMVRIQSQQSTQSRFRPDGFRHGQMYNHQPLLGKRPSDASDLLSMRADSFPDLYSYPSSAPADSQLSQHQHAMGQSLSQSSFQSTSSAELSPGYDLNAPYLAQYINMERSASRDSARSNASLHHRAKEALARQNVNAAKFQHLQPKPAASALTHDAAESAHSTGRGGKAAIAKAKYERPKYPKVMCNQCDEHPEGFRGEHELRRHSDAKHKMVVKKWICRDPDLYGIPHSETAVRALKDCKQCSQEKQYGAYYNAAAHLRRTHFKVKPRKGAGGARNGPGSSGKLDEEEKRGGKGGGDWPSMGELKLWMVEVTVAVDQAETLALDGNESVGFLEAEELESELADSQYTQLGLAADSDGFGMDAFAGVGGSFNHGVDSGVSFRGDQGELGSQVSDMFRLNPDFHSSPFQGVPISSAGFDYSRGLDPSMPQHMASSLMSIDSHGYTSPVSSAATVTHAGGFADHVHLAPTMQALGDDLAELPFDLTFTTVGQ</sequence>
<dbReference type="InterPro" id="IPR057218">
    <property type="entry name" value="DUF7896"/>
</dbReference>
<feature type="compositionally biased region" description="Basic and acidic residues" evidence="1">
    <location>
        <begin position="1"/>
        <end position="27"/>
    </location>
</feature>
<feature type="compositionally biased region" description="Polar residues" evidence="1">
    <location>
        <begin position="173"/>
        <end position="201"/>
    </location>
</feature>
<evidence type="ECO:0000259" key="2">
    <source>
        <dbReference type="Pfam" id="PF25438"/>
    </source>
</evidence>
<accession>A0AAN6ZA93</accession>
<feature type="region of interest" description="Disordered" evidence="1">
    <location>
        <begin position="479"/>
        <end position="513"/>
    </location>
</feature>
<feature type="compositionally biased region" description="Low complexity" evidence="1">
    <location>
        <begin position="59"/>
        <end position="71"/>
    </location>
</feature>
<dbReference type="Proteomes" id="UP001304895">
    <property type="component" value="Unassembled WGS sequence"/>
</dbReference>
<gene>
    <name evidence="3" type="ORF">BT67DRAFT_426943</name>
</gene>
<feature type="region of interest" description="Disordered" evidence="1">
    <location>
        <begin position="270"/>
        <end position="304"/>
    </location>
</feature>
<protein>
    <recommendedName>
        <fullName evidence="2">DUF7896 domain-containing protein</fullName>
    </recommendedName>
</protein>
<comment type="caution">
    <text evidence="3">The sequence shown here is derived from an EMBL/GenBank/DDBJ whole genome shotgun (WGS) entry which is preliminary data.</text>
</comment>
<feature type="region of interest" description="Disordered" evidence="1">
    <location>
        <begin position="160"/>
        <end position="201"/>
    </location>
</feature>
<dbReference type="Pfam" id="PF25438">
    <property type="entry name" value="DUF7896"/>
    <property type="match status" value="1"/>
</dbReference>
<reference evidence="3" key="1">
    <citation type="journal article" date="2023" name="Mol. Phylogenet. Evol.">
        <title>Genome-scale phylogeny and comparative genomics of the fungal order Sordariales.</title>
        <authorList>
            <person name="Hensen N."/>
            <person name="Bonometti L."/>
            <person name="Westerberg I."/>
            <person name="Brannstrom I.O."/>
            <person name="Guillou S."/>
            <person name="Cros-Aarteil S."/>
            <person name="Calhoun S."/>
            <person name="Haridas S."/>
            <person name="Kuo A."/>
            <person name="Mondo S."/>
            <person name="Pangilinan J."/>
            <person name="Riley R."/>
            <person name="LaButti K."/>
            <person name="Andreopoulos B."/>
            <person name="Lipzen A."/>
            <person name="Chen C."/>
            <person name="Yan M."/>
            <person name="Daum C."/>
            <person name="Ng V."/>
            <person name="Clum A."/>
            <person name="Steindorff A."/>
            <person name="Ohm R.A."/>
            <person name="Martin F."/>
            <person name="Silar P."/>
            <person name="Natvig D.O."/>
            <person name="Lalanne C."/>
            <person name="Gautier V."/>
            <person name="Ament-Velasquez S.L."/>
            <person name="Kruys A."/>
            <person name="Hutchinson M.I."/>
            <person name="Powell A.J."/>
            <person name="Barry K."/>
            <person name="Miller A.N."/>
            <person name="Grigoriev I.V."/>
            <person name="Debuchy R."/>
            <person name="Gladieux P."/>
            <person name="Hiltunen Thoren M."/>
            <person name="Johannesson H."/>
        </authorList>
    </citation>
    <scope>NUCLEOTIDE SEQUENCE</scope>
    <source>
        <strain evidence="3">CBS 123565</strain>
    </source>
</reference>
<organism evidence="3 4">
    <name type="scientific">Trichocladium antarcticum</name>
    <dbReference type="NCBI Taxonomy" id="1450529"/>
    <lineage>
        <taxon>Eukaryota</taxon>
        <taxon>Fungi</taxon>
        <taxon>Dikarya</taxon>
        <taxon>Ascomycota</taxon>
        <taxon>Pezizomycotina</taxon>
        <taxon>Sordariomycetes</taxon>
        <taxon>Sordariomycetidae</taxon>
        <taxon>Sordariales</taxon>
        <taxon>Chaetomiaceae</taxon>
        <taxon>Trichocladium</taxon>
    </lineage>
</organism>
<dbReference type="EMBL" id="MU853422">
    <property type="protein sequence ID" value="KAK4131630.1"/>
    <property type="molecule type" value="Genomic_DNA"/>
</dbReference>
<evidence type="ECO:0000313" key="3">
    <source>
        <dbReference type="EMBL" id="KAK4131630.1"/>
    </source>
</evidence>
<feature type="compositionally biased region" description="Polar residues" evidence="1">
    <location>
        <begin position="217"/>
        <end position="228"/>
    </location>
</feature>
<feature type="domain" description="DUF7896" evidence="2">
    <location>
        <begin position="428"/>
        <end position="526"/>
    </location>
</feature>
<proteinExistence type="predicted"/>
<dbReference type="PANTHER" id="PTHR42031:SF1">
    <property type="entry name" value="KEY LIME PATHOGENICITY PROTEIN"/>
    <property type="match status" value="1"/>
</dbReference>
<name>A0AAN6ZA93_9PEZI</name>
<evidence type="ECO:0000313" key="4">
    <source>
        <dbReference type="Proteomes" id="UP001304895"/>
    </source>
</evidence>
<feature type="compositionally biased region" description="Low complexity" evidence="1">
    <location>
        <begin position="289"/>
        <end position="301"/>
    </location>
</feature>
<dbReference type="PANTHER" id="PTHR42031">
    <property type="entry name" value="KEY LIME PATHOGENICITY PROTEIN"/>
    <property type="match status" value="1"/>
</dbReference>
<feature type="region of interest" description="Disordered" evidence="1">
    <location>
        <begin position="1"/>
        <end position="71"/>
    </location>
</feature>